<comment type="similarity">
    <text evidence="2">Belongs to the CDP-alcohol phosphatidyltransferase class-I family.</text>
</comment>
<dbReference type="InterPro" id="IPR043130">
    <property type="entry name" value="CDP-OH_PTrfase_TM_dom"/>
</dbReference>
<dbReference type="GO" id="GO:0016780">
    <property type="term" value="F:phosphotransferase activity, for other substituted phosphate groups"/>
    <property type="evidence" value="ECO:0007669"/>
    <property type="project" value="InterPro"/>
</dbReference>
<keyword evidence="4" id="KW-0472">Membrane</keyword>
<gene>
    <name evidence="5" type="ordered locus">Saro_0100</name>
</gene>
<organism evidence="5 6">
    <name type="scientific">Novosphingobium aromaticivorans (strain ATCC 700278 / DSM 12444 / CCUG 56034 / CIP 105152 / NBRC 16084 / F199)</name>
    <dbReference type="NCBI Taxonomy" id="279238"/>
    <lineage>
        <taxon>Bacteria</taxon>
        <taxon>Pseudomonadati</taxon>
        <taxon>Pseudomonadota</taxon>
        <taxon>Alphaproteobacteria</taxon>
        <taxon>Sphingomonadales</taxon>
        <taxon>Sphingomonadaceae</taxon>
        <taxon>Novosphingobium</taxon>
    </lineage>
</organism>
<dbReference type="GO" id="GO:0016020">
    <property type="term" value="C:membrane"/>
    <property type="evidence" value="ECO:0007669"/>
    <property type="project" value="InterPro"/>
</dbReference>
<sequence>MREARLAGLVSCEVNGGAGWNPTAATRAEAVRLGGPMPVSFAGGNTSVQGLVAVIRGDALPPAQAIADAVAGRNEPVEGVEITSGPGIDEAIARAVSAGRDAAARLEAAGRAILRGTAKPTDGIVSRHVNRPLSQAISTVALRIPGFRPVHATIGTAVIAMAMFACLLLGGESGLVAGALLFQAASIFDGVDGEVARATWRTSPEGARMDSLIDAATNLAFLAGVAFNLQLQGRIFAASLGYTGLALLAIGLFLIGRAAARSNAPFSFDLVKEHYRAKGAAADRTGSPVAGNSPSGGGEIRDTRPSQIMQWLTFMTSRDFFALVFALLIAGGLAALVLALFAIAAAGWLVAVILALVPKQA</sequence>
<dbReference type="eggNOG" id="COG0558">
    <property type="taxonomic scope" value="Bacteria"/>
</dbReference>
<dbReference type="RefSeq" id="WP_011443763.1">
    <property type="nucleotide sequence ID" value="NC_007794.1"/>
</dbReference>
<dbReference type="Pfam" id="PF01066">
    <property type="entry name" value="CDP-OH_P_transf"/>
    <property type="match status" value="1"/>
</dbReference>
<feature type="transmembrane region" description="Helical" evidence="4">
    <location>
        <begin position="336"/>
        <end position="357"/>
    </location>
</feature>
<evidence type="ECO:0000256" key="2">
    <source>
        <dbReference type="RuleBase" id="RU003750"/>
    </source>
</evidence>
<evidence type="ECO:0000313" key="5">
    <source>
        <dbReference type="EMBL" id="ABD24549.1"/>
    </source>
</evidence>
<dbReference type="EMBL" id="CP000248">
    <property type="protein sequence ID" value="ABD24549.1"/>
    <property type="molecule type" value="Genomic_DNA"/>
</dbReference>
<dbReference type="PROSITE" id="PS00379">
    <property type="entry name" value="CDP_ALCOHOL_P_TRANSF"/>
    <property type="match status" value="1"/>
</dbReference>
<dbReference type="InterPro" id="IPR000462">
    <property type="entry name" value="CDP-OH_P_trans"/>
</dbReference>
<dbReference type="Gene3D" id="1.20.120.1760">
    <property type="match status" value="1"/>
</dbReference>
<dbReference type="Proteomes" id="UP000009134">
    <property type="component" value="Chromosome"/>
</dbReference>
<keyword evidence="4" id="KW-0812">Transmembrane</keyword>
<name>Q2GC74_NOVAD</name>
<evidence type="ECO:0000256" key="4">
    <source>
        <dbReference type="SAM" id="Phobius"/>
    </source>
</evidence>
<evidence type="ECO:0000256" key="1">
    <source>
        <dbReference type="ARBA" id="ARBA00022679"/>
    </source>
</evidence>
<feature type="transmembrane region" description="Helical" evidence="4">
    <location>
        <begin position="150"/>
        <end position="169"/>
    </location>
</feature>
<feature type="transmembrane region" description="Helical" evidence="4">
    <location>
        <begin position="235"/>
        <end position="255"/>
    </location>
</feature>
<dbReference type="AlphaFoldDB" id="Q2GC74"/>
<evidence type="ECO:0000256" key="3">
    <source>
        <dbReference type="SAM" id="MobiDB-lite"/>
    </source>
</evidence>
<dbReference type="InterPro" id="IPR048254">
    <property type="entry name" value="CDP_ALCOHOL_P_TRANSF_CS"/>
</dbReference>
<dbReference type="GO" id="GO:0008654">
    <property type="term" value="P:phospholipid biosynthetic process"/>
    <property type="evidence" value="ECO:0007669"/>
    <property type="project" value="InterPro"/>
</dbReference>
<proteinExistence type="inferred from homology"/>
<reference evidence="6" key="1">
    <citation type="submission" date="2006-01" db="EMBL/GenBank/DDBJ databases">
        <title>Complete sequence of Novosphingobium aromaticivorans DSM 12444.</title>
        <authorList>
            <consortium name="US DOE Joint Genome Institute"/>
            <person name="Copeland A."/>
            <person name="Lucas S."/>
            <person name="Lapidus A."/>
            <person name="Barry K."/>
            <person name="Detter J.C."/>
            <person name="Glavina T."/>
            <person name="Hammon N."/>
            <person name="Israni S."/>
            <person name="Pitluck S."/>
            <person name="Chain P."/>
            <person name="Malfatti S."/>
            <person name="Shin M."/>
            <person name="Vergez L."/>
            <person name="Schmutz J."/>
            <person name="Larimer F."/>
            <person name="Land M."/>
            <person name="Kyrpides N."/>
            <person name="Ivanova N."/>
            <person name="Fredrickson J."/>
            <person name="Balkwill D."/>
            <person name="Romine M.F."/>
            <person name="Richardson P."/>
        </authorList>
    </citation>
    <scope>NUCLEOTIDE SEQUENCE [LARGE SCALE GENOMIC DNA]</scope>
    <source>
        <strain evidence="6">ATCC 700278 / DSM 12444 / CCUG 56034 / CIP 105152 / NBRC 16084 / F199</strain>
    </source>
</reference>
<protein>
    <submittedName>
        <fullName evidence="5">CDP-alcohol phosphatidyltransferase</fullName>
    </submittedName>
</protein>
<evidence type="ECO:0000313" key="6">
    <source>
        <dbReference type="Proteomes" id="UP000009134"/>
    </source>
</evidence>
<dbReference type="KEGG" id="nar:Saro_0100"/>
<feature type="region of interest" description="Disordered" evidence="3">
    <location>
        <begin position="282"/>
        <end position="302"/>
    </location>
</feature>
<keyword evidence="1 2" id="KW-0808">Transferase</keyword>
<accession>Q2GC74</accession>
<keyword evidence="4" id="KW-1133">Transmembrane helix</keyword>
<dbReference type="HOGENOM" id="CLU_766899_0_0_5"/>
<dbReference type="STRING" id="279238.Saro_0100"/>
<keyword evidence="6" id="KW-1185">Reference proteome</keyword>